<accession>A0A1G6Z7Z6</accession>
<dbReference type="EMBL" id="FMZE01000015">
    <property type="protein sequence ID" value="SDD98403.1"/>
    <property type="molecule type" value="Genomic_DNA"/>
</dbReference>
<dbReference type="STRING" id="530584.SAMN05421630_115159"/>
<dbReference type="RefSeq" id="WP_143021497.1">
    <property type="nucleotide sequence ID" value="NZ_CP016354.1"/>
</dbReference>
<dbReference type="Proteomes" id="UP000199494">
    <property type="component" value="Unassembled WGS sequence"/>
</dbReference>
<name>A0A1G6Z7Z6_9PSEU</name>
<organism evidence="1 2">
    <name type="scientific">Prauserella marina</name>
    <dbReference type="NCBI Taxonomy" id="530584"/>
    <lineage>
        <taxon>Bacteria</taxon>
        <taxon>Bacillati</taxon>
        <taxon>Actinomycetota</taxon>
        <taxon>Actinomycetes</taxon>
        <taxon>Pseudonocardiales</taxon>
        <taxon>Pseudonocardiaceae</taxon>
        <taxon>Prauserella</taxon>
    </lineage>
</organism>
<gene>
    <name evidence="1" type="ORF">SAMN05421630_115159</name>
</gene>
<evidence type="ECO:0000313" key="2">
    <source>
        <dbReference type="Proteomes" id="UP000199494"/>
    </source>
</evidence>
<evidence type="ECO:0000313" key="1">
    <source>
        <dbReference type="EMBL" id="SDD98403.1"/>
    </source>
</evidence>
<proteinExistence type="predicted"/>
<protein>
    <submittedName>
        <fullName evidence="1">Uncharacterized protein</fullName>
    </submittedName>
</protein>
<reference evidence="1 2" key="1">
    <citation type="submission" date="2016-10" db="EMBL/GenBank/DDBJ databases">
        <authorList>
            <person name="de Groot N.N."/>
        </authorList>
    </citation>
    <scope>NUCLEOTIDE SEQUENCE [LARGE SCALE GENOMIC DNA]</scope>
    <source>
        <strain evidence="1 2">CGMCC 4.5506</strain>
    </source>
</reference>
<sequence length="78" mass="8627">MSTDHADNMLGPPSELSHFHASGDQIVTLHPHELTETLVRALLHEAEQGRITIPAATFLATEQHTEAEITFRRMNSAP</sequence>
<dbReference type="AlphaFoldDB" id="A0A1G6Z7Z6"/>
<keyword evidence="2" id="KW-1185">Reference proteome</keyword>